<comment type="similarity">
    <text evidence="1">Belongs to the adhesin P1 family.</text>
</comment>
<reference evidence="4 5" key="1">
    <citation type="journal article" date="2015" name="Clin. Infect. Dis.">
        <title>Genomic Investigations unmask Mycoplasma amphoriforme, a new respiratory pathogen.</title>
        <authorList>
            <person name="Gillespie S.H."/>
            <person name="Ling C.L."/>
            <person name="Oravcova K."/>
            <person name="Pinheiro M."/>
            <person name="Wells L."/>
            <person name="Bryant J.M."/>
            <person name="McHugh T.D."/>
            <person name="Bebear C."/>
            <person name="Webster D."/>
            <person name="Harris S.R."/>
            <person name="Seth-Smith H.M."/>
            <person name="Thomson N.R."/>
        </authorList>
    </citation>
    <scope>NUCLEOTIDE SEQUENCE [LARGE SCALE GENOMIC DNA]</scope>
    <source>
        <strain evidence="4 5">A39</strain>
    </source>
</reference>
<dbReference type="Proteomes" id="UP000261764">
    <property type="component" value="Chromosome I"/>
</dbReference>
<evidence type="ECO:0000313" key="4">
    <source>
        <dbReference type="EMBL" id="CDN40531.1"/>
    </source>
</evidence>
<evidence type="ECO:0000313" key="5">
    <source>
        <dbReference type="Proteomes" id="UP000261764"/>
    </source>
</evidence>
<gene>
    <name evidence="4" type="ORF">MAMA39_04110</name>
</gene>
<feature type="transmembrane region" description="Helical" evidence="2">
    <location>
        <begin position="20"/>
        <end position="41"/>
    </location>
</feature>
<dbReference type="RefSeq" id="WP_343251151.1">
    <property type="nucleotide sequence ID" value="NZ_HG937516.1"/>
</dbReference>
<feature type="domain" description="Adhesin P1 N-terminal" evidence="3">
    <location>
        <begin position="67"/>
        <end position="301"/>
    </location>
</feature>
<keyword evidence="2" id="KW-1133">Transmembrane helix</keyword>
<dbReference type="KEGG" id="mamp:MAMA39_04110"/>
<sequence length="819" mass="93776">MAMSFQTIFKRIRTFLRKFVFVLVATGSASTIIILTSANYIRLNQSNQGLVVAQPNRLETVRTYEPSRFSHLLVADGGYIVLDNHKNTAGISRLDSFGNVLWQHAEAPIERHDRAIVEVLQNPIDPSIYYLLSIPKEISKQNIHKFDENLWLLATITIIKENLKSSPSTAVNLVGTFFVNPIAMIQNLPQSWKKTGDTSFLKGASDLLHNGSFSYSYFTYLANIGNMVFKNNTIYLFGNAGVNEGLSLGVYSLNLTNFVIKAWPYAKLIAGWSANPKENYLNFPIHQDPNFQYIFRGSIAGVIVDRRRSNLVNVAGYFATGENNTIKNDGLVTPTISNPVTSADSGLIGQFQIDLAVLDSLHSNDGEDDIEMYQNVSNSQTLNFGSKSYLQTNQMTRNLFSKTVNRFSSENVSNYLRVSRVKNAMQFLNQLVIFEQDSYLLYDDINLTDQPYQWANFKGLFTWSQNKLISVWSNSNFENSFQFLFYDFNRPEPLTDLTLFSSLPELNVVLKAKATNHLFLQNAAKNTNYEGLSRVFVNVRNVQNPILEDRSFTNPLKVRDQYLGHASVRDITNAPILQNIVRDLIEERNGAFFVKKQYIRDFINYLPPDRRLNPLPEIDLPVVTYDSANQFITFNTSVINPLTNLPTAIPGLSTTSTIAGFNTTPVYIWITVVISVIIACLLIVIIGFSSWYIQYTKRLKKRSNVLVKLKNKKYVNQPLSKKELALIETDQMYQKYVNSMKQKKAEIIKRSKQPYYIEDHEDYQKWVDDIEDLFLYDDFDDETSKKNYRLPQPVEILEIDHRKHPDRQVVKVHKNNRKG</sequence>
<keyword evidence="2" id="KW-0812">Transmembrane</keyword>
<dbReference type="Pfam" id="PF12378">
    <property type="entry name" value="P1_N"/>
    <property type="match status" value="1"/>
</dbReference>
<accession>A0A292IHX7</accession>
<evidence type="ECO:0000259" key="3">
    <source>
        <dbReference type="Pfam" id="PF12378"/>
    </source>
</evidence>
<dbReference type="InterPro" id="IPR022116">
    <property type="entry name" value="P1_N"/>
</dbReference>
<keyword evidence="2" id="KW-0472">Membrane</keyword>
<protein>
    <recommendedName>
        <fullName evidence="3">Adhesin P1 N-terminal domain-containing protein</fullName>
    </recommendedName>
</protein>
<proteinExistence type="inferred from homology"/>
<name>A0A292IHX7_9MOLU</name>
<keyword evidence="5" id="KW-1185">Reference proteome</keyword>
<organism evidence="4 5">
    <name type="scientific">Mycoplasma amphoriforme A39</name>
    <dbReference type="NCBI Taxonomy" id="572419"/>
    <lineage>
        <taxon>Bacteria</taxon>
        <taxon>Bacillati</taxon>
        <taxon>Mycoplasmatota</taxon>
        <taxon>Mollicutes</taxon>
        <taxon>Mycoplasmataceae</taxon>
        <taxon>Mycoplasma</taxon>
    </lineage>
</organism>
<dbReference type="AlphaFoldDB" id="A0A292IHX7"/>
<evidence type="ECO:0000256" key="2">
    <source>
        <dbReference type="SAM" id="Phobius"/>
    </source>
</evidence>
<dbReference type="EMBL" id="HG937516">
    <property type="protein sequence ID" value="CDN40531.1"/>
    <property type="molecule type" value="Genomic_DNA"/>
</dbReference>
<feature type="transmembrane region" description="Helical" evidence="2">
    <location>
        <begin position="666"/>
        <end position="693"/>
    </location>
</feature>
<evidence type="ECO:0000256" key="1">
    <source>
        <dbReference type="ARBA" id="ARBA00007914"/>
    </source>
</evidence>